<dbReference type="CDD" id="cd10148">
    <property type="entry name" value="CsoR-like_DUF156"/>
    <property type="match status" value="1"/>
</dbReference>
<evidence type="ECO:0008006" key="5">
    <source>
        <dbReference type="Google" id="ProtNLM"/>
    </source>
</evidence>
<dbReference type="PANTHER" id="PTHR33677:SF3">
    <property type="entry name" value="COPPER-SENSING TRANSCRIPTIONAL REPRESSOR RICR"/>
    <property type="match status" value="1"/>
</dbReference>
<sequence>MRGVHRMVRNETYCIDVLAQVSAVAMAQEAVSLGLLDDHLAHCVAGAAASGPEATELKVKEASDAIARLVRS</sequence>
<gene>
    <name evidence="3" type="ORF">GCM10009789_39290</name>
</gene>
<dbReference type="RefSeq" id="WP_344215867.1">
    <property type="nucleotide sequence ID" value="NZ_BAAAOS010000021.1"/>
</dbReference>
<evidence type="ECO:0000313" key="3">
    <source>
        <dbReference type="EMBL" id="GAA1581658.1"/>
    </source>
</evidence>
<reference evidence="3 4" key="1">
    <citation type="journal article" date="2019" name="Int. J. Syst. Evol. Microbiol.">
        <title>The Global Catalogue of Microorganisms (GCM) 10K type strain sequencing project: providing services to taxonomists for standard genome sequencing and annotation.</title>
        <authorList>
            <consortium name="The Broad Institute Genomics Platform"/>
            <consortium name="The Broad Institute Genome Sequencing Center for Infectious Disease"/>
            <person name="Wu L."/>
            <person name="Ma J."/>
        </authorList>
    </citation>
    <scope>NUCLEOTIDE SEQUENCE [LARGE SCALE GENOMIC DNA]</scope>
    <source>
        <strain evidence="3 4">JCM 14969</strain>
    </source>
</reference>
<name>A0ABN2DRA8_9ACTN</name>
<dbReference type="EMBL" id="BAAAOS010000021">
    <property type="protein sequence ID" value="GAA1581658.1"/>
    <property type="molecule type" value="Genomic_DNA"/>
</dbReference>
<dbReference type="Proteomes" id="UP001500393">
    <property type="component" value="Unassembled WGS sequence"/>
</dbReference>
<evidence type="ECO:0000256" key="2">
    <source>
        <dbReference type="ARBA" id="ARBA00023008"/>
    </source>
</evidence>
<evidence type="ECO:0000313" key="4">
    <source>
        <dbReference type="Proteomes" id="UP001500393"/>
    </source>
</evidence>
<keyword evidence="2" id="KW-0186">Copper</keyword>
<dbReference type="InterPro" id="IPR038390">
    <property type="entry name" value="Metal_Tscrpt_repr_sf"/>
</dbReference>
<dbReference type="Gene3D" id="1.20.58.1000">
    <property type="entry name" value="Metal-sensitive repressor, helix protomer"/>
    <property type="match status" value="1"/>
</dbReference>
<accession>A0ABN2DRA8</accession>
<comment type="similarity">
    <text evidence="1">Belongs to the CsoR family.</text>
</comment>
<dbReference type="InterPro" id="IPR003735">
    <property type="entry name" value="Metal_Tscrpt_repr"/>
</dbReference>
<proteinExistence type="inferred from homology"/>
<protein>
    <recommendedName>
        <fullName evidence="5">DNA-binding transcriptional regulator, FrmR family</fullName>
    </recommendedName>
</protein>
<evidence type="ECO:0000256" key="1">
    <source>
        <dbReference type="ARBA" id="ARBA00005428"/>
    </source>
</evidence>
<organism evidence="3 4">
    <name type="scientific">Kribbella sancticallisti</name>
    <dbReference type="NCBI Taxonomy" id="460087"/>
    <lineage>
        <taxon>Bacteria</taxon>
        <taxon>Bacillati</taxon>
        <taxon>Actinomycetota</taxon>
        <taxon>Actinomycetes</taxon>
        <taxon>Propionibacteriales</taxon>
        <taxon>Kribbellaceae</taxon>
        <taxon>Kribbella</taxon>
    </lineage>
</organism>
<comment type="caution">
    <text evidence="3">The sequence shown here is derived from an EMBL/GenBank/DDBJ whole genome shotgun (WGS) entry which is preliminary data.</text>
</comment>
<dbReference type="Pfam" id="PF02583">
    <property type="entry name" value="Trns_repr_metal"/>
    <property type="match status" value="1"/>
</dbReference>
<dbReference type="PANTHER" id="PTHR33677">
    <property type="entry name" value="TRANSCRIPTIONAL REPRESSOR FRMR-RELATED"/>
    <property type="match status" value="1"/>
</dbReference>
<keyword evidence="4" id="KW-1185">Reference proteome</keyword>